<accession>A0A096A3W5</accession>
<evidence type="ECO:0000259" key="3">
    <source>
        <dbReference type="Pfam" id="PF13473"/>
    </source>
</evidence>
<dbReference type="Pfam" id="PF13473">
    <property type="entry name" value="Cupredoxin_1"/>
    <property type="match status" value="1"/>
</dbReference>
<name>A0A096A3W5_9BURK</name>
<protein>
    <recommendedName>
        <fullName evidence="3">EfeO-type cupredoxin-like domain-containing protein</fullName>
    </recommendedName>
</protein>
<feature type="domain" description="EfeO-type cupredoxin-like" evidence="3">
    <location>
        <begin position="9"/>
        <end position="114"/>
    </location>
</feature>
<sequence>MRKIVFLLMALITSFFLSASPVMAKGKEKHTVQLQMKDGDLIPMVLEAPANTIIRIEVTNIGTGPAEFESLQLRKEKVLAPGVTSVVVIAPKKPGEYDFFDDFHLDKPKGKLIVK</sequence>
<organism evidence="4 5">
    <name type="scientific">Oligella urethralis DNF00040</name>
    <dbReference type="NCBI Taxonomy" id="1401065"/>
    <lineage>
        <taxon>Bacteria</taxon>
        <taxon>Pseudomonadati</taxon>
        <taxon>Pseudomonadota</taxon>
        <taxon>Betaproteobacteria</taxon>
        <taxon>Burkholderiales</taxon>
        <taxon>Alcaligenaceae</taxon>
        <taxon>Oligella</taxon>
    </lineage>
</organism>
<dbReference type="GO" id="GO:0042597">
    <property type="term" value="C:periplasmic space"/>
    <property type="evidence" value="ECO:0007669"/>
    <property type="project" value="UniProtKB-SubCell"/>
</dbReference>
<dbReference type="EMBL" id="JRNI01000094">
    <property type="protein sequence ID" value="KGF25452.1"/>
    <property type="molecule type" value="Genomic_DNA"/>
</dbReference>
<proteinExistence type="predicted"/>
<evidence type="ECO:0000313" key="4">
    <source>
        <dbReference type="EMBL" id="KGF25452.1"/>
    </source>
</evidence>
<keyword evidence="2" id="KW-0732">Signal</keyword>
<dbReference type="AlphaFoldDB" id="A0A096A3W5"/>
<keyword evidence="5" id="KW-1185">Reference proteome</keyword>
<feature type="chain" id="PRO_5001924225" description="EfeO-type cupredoxin-like domain-containing protein" evidence="2">
    <location>
        <begin position="20"/>
        <end position="115"/>
    </location>
</feature>
<dbReference type="Proteomes" id="UP000029629">
    <property type="component" value="Unassembled WGS sequence"/>
</dbReference>
<dbReference type="Gene3D" id="2.60.40.420">
    <property type="entry name" value="Cupredoxins - blue copper proteins"/>
    <property type="match status" value="1"/>
</dbReference>
<comment type="caution">
    <text evidence="4">The sequence shown here is derived from an EMBL/GenBank/DDBJ whole genome shotgun (WGS) entry which is preliminary data.</text>
</comment>
<comment type="subcellular location">
    <subcellularLocation>
        <location evidence="1">Periplasm</location>
    </subcellularLocation>
</comment>
<evidence type="ECO:0000256" key="1">
    <source>
        <dbReference type="ARBA" id="ARBA00004418"/>
    </source>
</evidence>
<dbReference type="InterPro" id="IPR028096">
    <property type="entry name" value="EfeO_Cupredoxin"/>
</dbReference>
<dbReference type="eggNOG" id="COG1622">
    <property type="taxonomic scope" value="Bacteria"/>
</dbReference>
<gene>
    <name evidence="4" type="ORF">HMPREF2130_11145</name>
</gene>
<evidence type="ECO:0000313" key="5">
    <source>
        <dbReference type="Proteomes" id="UP000029629"/>
    </source>
</evidence>
<feature type="signal peptide" evidence="2">
    <location>
        <begin position="1"/>
        <end position="19"/>
    </location>
</feature>
<evidence type="ECO:0000256" key="2">
    <source>
        <dbReference type="SAM" id="SignalP"/>
    </source>
</evidence>
<dbReference type="InterPro" id="IPR008972">
    <property type="entry name" value="Cupredoxin"/>
</dbReference>
<dbReference type="SUPFAM" id="SSF49503">
    <property type="entry name" value="Cupredoxins"/>
    <property type="match status" value="1"/>
</dbReference>
<reference evidence="4 5" key="1">
    <citation type="submission" date="2014-07" db="EMBL/GenBank/DDBJ databases">
        <authorList>
            <person name="McCorrison J."/>
            <person name="Sanka R."/>
            <person name="Torralba M."/>
            <person name="Gillis M."/>
            <person name="Haft D.H."/>
            <person name="Methe B."/>
            <person name="Sutton G."/>
            <person name="Nelson K.E."/>
        </authorList>
    </citation>
    <scope>NUCLEOTIDE SEQUENCE [LARGE SCALE GENOMIC DNA]</scope>
    <source>
        <strain evidence="4 5">DNF00040</strain>
    </source>
</reference>